<dbReference type="AlphaFoldDB" id="A0A1A9WUR8"/>
<evidence type="ECO:0000256" key="1">
    <source>
        <dbReference type="SAM" id="Phobius"/>
    </source>
</evidence>
<evidence type="ECO:0000313" key="3">
    <source>
        <dbReference type="Proteomes" id="UP000091820"/>
    </source>
</evidence>
<feature type="transmembrane region" description="Helical" evidence="1">
    <location>
        <begin position="132"/>
        <end position="154"/>
    </location>
</feature>
<keyword evidence="1" id="KW-0472">Membrane</keyword>
<protein>
    <submittedName>
        <fullName evidence="2">Uncharacterized protein</fullName>
    </submittedName>
</protein>
<name>A0A1A9WUR8_9MUSC</name>
<keyword evidence="1" id="KW-1133">Transmembrane helix</keyword>
<proteinExistence type="predicted"/>
<dbReference type="VEuPathDB" id="VectorBase:GBRI033132"/>
<keyword evidence="3" id="KW-1185">Reference proteome</keyword>
<keyword evidence="1" id="KW-0812">Transmembrane</keyword>
<evidence type="ECO:0000313" key="2">
    <source>
        <dbReference type="EnsemblMetazoa" id="GBRI033132-PA"/>
    </source>
</evidence>
<reference evidence="3" key="1">
    <citation type="submission" date="2014-03" db="EMBL/GenBank/DDBJ databases">
        <authorList>
            <person name="Aksoy S."/>
            <person name="Warren W."/>
            <person name="Wilson R.K."/>
        </authorList>
    </citation>
    <scope>NUCLEOTIDE SEQUENCE [LARGE SCALE GENOMIC DNA]</scope>
    <source>
        <strain evidence="3">IAEA</strain>
    </source>
</reference>
<organism evidence="2 3">
    <name type="scientific">Glossina brevipalpis</name>
    <dbReference type="NCBI Taxonomy" id="37001"/>
    <lineage>
        <taxon>Eukaryota</taxon>
        <taxon>Metazoa</taxon>
        <taxon>Ecdysozoa</taxon>
        <taxon>Arthropoda</taxon>
        <taxon>Hexapoda</taxon>
        <taxon>Insecta</taxon>
        <taxon>Pterygota</taxon>
        <taxon>Neoptera</taxon>
        <taxon>Endopterygota</taxon>
        <taxon>Diptera</taxon>
        <taxon>Brachycera</taxon>
        <taxon>Muscomorpha</taxon>
        <taxon>Hippoboscoidea</taxon>
        <taxon>Glossinidae</taxon>
        <taxon>Glossina</taxon>
    </lineage>
</organism>
<accession>A0A1A9WUR8</accession>
<dbReference type="Proteomes" id="UP000091820">
    <property type="component" value="Unassembled WGS sequence"/>
</dbReference>
<sequence>MRAVLSPEPLARRSRLGFQAQINTSLSWPRKTVALDAAGVGAAGAAVVGVEPAVAAVVAFGAGAIGVTLLEELGAVLAATPDVASFEAAVLLLHPLFEEDDVASSTAVVVVVAAVVAAVLLATALFEAFADPAAALLVLPSVSVLSALAAAVPVAVTPLLDWAADAVKVVSVFTSALIFAPAVEADELLALVVSLVADFPDSVLMGGFVNLISGITASIRLKPSIGRPISPFSPTLHSTSVYISPFCKIVRRAAGGTRAPLMLLCEIHRKL</sequence>
<dbReference type="EnsemblMetazoa" id="GBRI033132-RA">
    <property type="protein sequence ID" value="GBRI033132-PA"/>
    <property type="gene ID" value="GBRI033132"/>
</dbReference>
<feature type="transmembrane region" description="Helical" evidence="1">
    <location>
        <begin position="102"/>
        <end position="126"/>
    </location>
</feature>
<reference evidence="2" key="2">
    <citation type="submission" date="2020-05" db="UniProtKB">
        <authorList>
            <consortium name="EnsemblMetazoa"/>
        </authorList>
    </citation>
    <scope>IDENTIFICATION</scope>
    <source>
        <strain evidence="2">IAEA</strain>
    </source>
</reference>